<name>A0A1Y5TDQ1_9RHOB</name>
<evidence type="ECO:0000256" key="3">
    <source>
        <dbReference type="SAM" id="SignalP"/>
    </source>
</evidence>
<evidence type="ECO:0000313" key="6">
    <source>
        <dbReference type="Proteomes" id="UP000193409"/>
    </source>
</evidence>
<keyword evidence="6" id="KW-1185">Reference proteome</keyword>
<feature type="domain" description="Transglycosylase SLT" evidence="4">
    <location>
        <begin position="149"/>
        <end position="245"/>
    </location>
</feature>
<sequence>MKRRFSFLTLVVALAGAGHAVAESPWQQQDFTFKRIKVPEAGAGKRITVQIDDSVQWPPPPVKRDREKAGAEEGAAVSVAAAAAAPAPQADLTNWFWQGVSPLLSDSGPGRLALAVSQLRRSPEGQGIGVPRMQTLQDIATRHGTDILKATIGTRVSPALVLAVIGVESSGRTQAVSSAGAQGLMQLMPATAERFGVEDVNDPAQNIAGGVAYLDWLMKEFDNDPILALAGYNAGENAVKRNGGVPPFAETRAYVPKVISAWTVARGLCRTPPELATDGCVFGIRTASR</sequence>
<dbReference type="InterPro" id="IPR008258">
    <property type="entry name" value="Transglycosylase_SLT_dom_1"/>
</dbReference>
<dbReference type="CDD" id="cd00254">
    <property type="entry name" value="LT-like"/>
    <property type="match status" value="1"/>
</dbReference>
<comment type="similarity">
    <text evidence="2">Belongs to the virb1 family.</text>
</comment>
<feature type="signal peptide" evidence="3">
    <location>
        <begin position="1"/>
        <end position="22"/>
    </location>
</feature>
<keyword evidence="5" id="KW-0456">Lyase</keyword>
<evidence type="ECO:0000259" key="4">
    <source>
        <dbReference type="Pfam" id="PF01464"/>
    </source>
</evidence>
<evidence type="ECO:0000256" key="2">
    <source>
        <dbReference type="ARBA" id="ARBA00009387"/>
    </source>
</evidence>
<dbReference type="Pfam" id="PF01464">
    <property type="entry name" value="SLT"/>
    <property type="match status" value="1"/>
</dbReference>
<dbReference type="Proteomes" id="UP000193409">
    <property type="component" value="Unassembled WGS sequence"/>
</dbReference>
<accession>A0A1Y5TDQ1</accession>
<dbReference type="RefSeq" id="WP_085869588.1">
    <property type="nucleotide sequence ID" value="NZ_FWFQ01000025.1"/>
</dbReference>
<dbReference type="InterPro" id="IPR023346">
    <property type="entry name" value="Lysozyme-like_dom_sf"/>
</dbReference>
<feature type="chain" id="PRO_5012373487" evidence="3">
    <location>
        <begin position="23"/>
        <end position="289"/>
    </location>
</feature>
<dbReference type="Gene3D" id="1.10.530.10">
    <property type="match status" value="1"/>
</dbReference>
<gene>
    <name evidence="5" type="primary">slt_2</name>
    <name evidence="5" type="ORF">PSA7680_03058</name>
</gene>
<dbReference type="OrthoDB" id="9815002at2"/>
<dbReference type="AlphaFoldDB" id="A0A1Y5TDQ1"/>
<dbReference type="PANTHER" id="PTHR37423:SF2">
    <property type="entry name" value="MEMBRANE-BOUND LYTIC MUREIN TRANSGLYCOSYLASE C"/>
    <property type="match status" value="1"/>
</dbReference>
<evidence type="ECO:0000313" key="5">
    <source>
        <dbReference type="EMBL" id="SLN58023.1"/>
    </source>
</evidence>
<reference evidence="5 6" key="1">
    <citation type="submission" date="2017-03" db="EMBL/GenBank/DDBJ databases">
        <authorList>
            <person name="Afonso C.L."/>
            <person name="Miller P.J."/>
            <person name="Scott M.A."/>
            <person name="Spackman E."/>
            <person name="Goraichik I."/>
            <person name="Dimitrov K.M."/>
            <person name="Suarez D.L."/>
            <person name="Swayne D.E."/>
        </authorList>
    </citation>
    <scope>NUCLEOTIDE SEQUENCE [LARGE SCALE GENOMIC DNA]</scope>
    <source>
        <strain evidence="5 6">CECT 7680</strain>
    </source>
</reference>
<keyword evidence="3" id="KW-0732">Signal</keyword>
<protein>
    <submittedName>
        <fullName evidence="5">Soluble lytic murein transglycosylase</fullName>
        <ecNumber evidence="5">4.2.2.-</ecNumber>
    </submittedName>
</protein>
<comment type="similarity">
    <text evidence="1">Belongs to the transglycosylase Slt family.</text>
</comment>
<dbReference type="EC" id="4.2.2.-" evidence="5"/>
<dbReference type="PANTHER" id="PTHR37423">
    <property type="entry name" value="SOLUBLE LYTIC MUREIN TRANSGLYCOSYLASE-RELATED"/>
    <property type="match status" value="1"/>
</dbReference>
<dbReference type="EMBL" id="FWFQ01000025">
    <property type="protein sequence ID" value="SLN58023.1"/>
    <property type="molecule type" value="Genomic_DNA"/>
</dbReference>
<dbReference type="SUPFAM" id="SSF53955">
    <property type="entry name" value="Lysozyme-like"/>
    <property type="match status" value="1"/>
</dbReference>
<organism evidence="5 6">
    <name type="scientific">Pseudoruegeria aquimaris</name>
    <dbReference type="NCBI Taxonomy" id="393663"/>
    <lineage>
        <taxon>Bacteria</taxon>
        <taxon>Pseudomonadati</taxon>
        <taxon>Pseudomonadota</taxon>
        <taxon>Alphaproteobacteria</taxon>
        <taxon>Rhodobacterales</taxon>
        <taxon>Roseobacteraceae</taxon>
        <taxon>Pseudoruegeria</taxon>
    </lineage>
</organism>
<dbReference type="GO" id="GO:0016829">
    <property type="term" value="F:lyase activity"/>
    <property type="evidence" value="ECO:0007669"/>
    <property type="project" value="UniProtKB-KW"/>
</dbReference>
<evidence type="ECO:0000256" key="1">
    <source>
        <dbReference type="ARBA" id="ARBA00007734"/>
    </source>
</evidence>
<proteinExistence type="inferred from homology"/>